<dbReference type="SUPFAM" id="SSF103473">
    <property type="entry name" value="MFS general substrate transporter"/>
    <property type="match status" value="1"/>
</dbReference>
<comment type="caution">
    <text evidence="4">The sequence shown here is derived from an EMBL/GenBank/DDBJ whole genome shotgun (WGS) entry which is preliminary data.</text>
</comment>
<feature type="transmembrane region" description="Helical" evidence="3">
    <location>
        <begin position="700"/>
        <end position="720"/>
    </location>
</feature>
<dbReference type="GO" id="GO:0030170">
    <property type="term" value="F:pyridoxal phosphate binding"/>
    <property type="evidence" value="ECO:0007669"/>
    <property type="project" value="InterPro"/>
</dbReference>
<comment type="cofactor">
    <cofactor evidence="1">
        <name>pyridoxal 5'-phosphate</name>
        <dbReference type="ChEBI" id="CHEBI:597326"/>
    </cofactor>
</comment>
<dbReference type="Pfam" id="PF07690">
    <property type="entry name" value="MFS_1"/>
    <property type="match status" value="1"/>
</dbReference>
<keyword evidence="3" id="KW-1133">Transmembrane helix</keyword>
<dbReference type="OrthoDB" id="10047078at2759"/>
<keyword evidence="2" id="KW-0663">Pyridoxal phosphate</keyword>
<dbReference type="PANTHER" id="PTHR42699:SF1">
    <property type="entry name" value="CYSTATHIONINE GAMMA-SYNTHASE-RELATED"/>
    <property type="match status" value="1"/>
</dbReference>
<gene>
    <name evidence="4" type="ORF">TrRE_jg1855</name>
</gene>
<evidence type="ECO:0008006" key="6">
    <source>
        <dbReference type="Google" id="ProtNLM"/>
    </source>
</evidence>
<dbReference type="InterPro" id="IPR015422">
    <property type="entry name" value="PyrdxlP-dep_Trfase_small"/>
</dbReference>
<dbReference type="GO" id="GO:0019346">
    <property type="term" value="P:transsulfuration"/>
    <property type="evidence" value="ECO:0007669"/>
    <property type="project" value="InterPro"/>
</dbReference>
<protein>
    <recommendedName>
        <fullName evidence="6">Major facilitator superfamily (MFS) profile domain-containing protein</fullName>
    </recommendedName>
</protein>
<evidence type="ECO:0000313" key="5">
    <source>
        <dbReference type="Proteomes" id="UP001165082"/>
    </source>
</evidence>
<name>A0A9W7CK64_9STRA</name>
<dbReference type="InterPro" id="IPR015421">
    <property type="entry name" value="PyrdxlP-dep_Trfase_major"/>
</dbReference>
<dbReference type="EMBL" id="BRXZ01000145">
    <property type="protein sequence ID" value="GMI06119.1"/>
    <property type="molecule type" value="Genomic_DNA"/>
</dbReference>
<keyword evidence="5" id="KW-1185">Reference proteome</keyword>
<dbReference type="InterPro" id="IPR015424">
    <property type="entry name" value="PyrdxlP-dep_Trfase"/>
</dbReference>
<accession>A0A9W7CK64</accession>
<sequence>MPQWSHIIGYEEGEEAVASALSCGYPRFVYHPYLLTLMDHAIDVYCKKEGNEKVGDHTVDCILMPSLRAANRCRDFIVKAALSSTDELISPDNSLDVPDPCSPVDLTTQSHRRVKTMDLEVEGIHAVVFPATTGIAIEAKSYWQHTGEIVTSRRGCDGPLRQPGCRLCWGALKAPHRGPGSAVVYGFPYLDTLKMCGRKELSDGVEFFGFGDERDLNTLKFLLSSRAASSPNKKDPGITCLITEFPSNPLLNIPDLVKLRELADEYNFLIIVDDTIGNFANLDLLKDGCADVICTSLTKIFNGRGDAMAGSLIIGSAGKKSDQLKRLMQNLNGGCNHGDLYVQDANAVSKNSEDFVERSSRINETAERLAEWLREREEVEVIYYPKFTQGGLYERFMVKGEERGDGHVGGYGGLFSIVLKNDVCERTFYDQLEICKGPSLGTNFTLACPYTLLAHYHELDFARAYGVQPNLIRVSVGLEEYGDIKAAFESAFDVCRKVRLEREEAREGLGRLGGLGGEGGRRALRFMPVLHSGVSGSALNLANNNNMSTDDEIGTAKTIRPVPSNLFVFSLVLLLLTQSYLLISPFVYSGAMAIWLRPSLDRASAGYYAGLVASSFMFGRTLTSYQWGKWSDVYGRRAVLLHTLAVSTVFQIFFGSSTSMTWVLFWRISLGLFNCIPGLLKTVISESCDDPTWVSDTTGLVFGMWGVGFLISPLVSGALADPVGQYGEGSMGFLSEPLKAHPFILPNLFGSICSAIGWLAVKKYFHETLPDPIDFPWIRFYKSWRARRASGRAQARYKRVNSELELGDLGGRGEDEGVDEEGMAASATLKAAATKRKSHLSDPPLPPATISSLLHHPPTRATLIVYWIFSFCITVTDEIIPLFALCDNRGGLSLEVHKIGLTLSSSGIVYILIQYRMYKFFSRKIGMKGCLILAISFFVPATVLIPAVLFVQGEGGEGGEKGGDTSNLTWAAFIYLAVIIGITRAFASMFFSSITLMSNATVHKSHRGTMNGLSMLGGSVAKMLAPISAGTLFAVCVAGFIDERVGSFLAFGLVSFAGTVCAVMASRLQVMNEFD</sequence>
<dbReference type="Gene3D" id="3.90.1150.10">
    <property type="entry name" value="Aspartate Aminotransferase, domain 1"/>
    <property type="match status" value="1"/>
</dbReference>
<dbReference type="Gene3D" id="3.40.640.10">
    <property type="entry name" value="Type I PLP-dependent aspartate aminotransferase-like (Major domain)"/>
    <property type="match status" value="1"/>
</dbReference>
<evidence type="ECO:0000256" key="3">
    <source>
        <dbReference type="SAM" id="Phobius"/>
    </source>
</evidence>
<dbReference type="GO" id="GO:0003962">
    <property type="term" value="F:cystathionine gamma-synthase activity"/>
    <property type="evidence" value="ECO:0007669"/>
    <property type="project" value="TreeGrafter"/>
</dbReference>
<dbReference type="GO" id="GO:0022857">
    <property type="term" value="F:transmembrane transporter activity"/>
    <property type="evidence" value="ECO:0007669"/>
    <property type="project" value="InterPro"/>
</dbReference>
<evidence type="ECO:0000256" key="2">
    <source>
        <dbReference type="ARBA" id="ARBA00022898"/>
    </source>
</evidence>
<dbReference type="PANTHER" id="PTHR42699">
    <property type="match status" value="1"/>
</dbReference>
<feature type="transmembrane region" description="Helical" evidence="3">
    <location>
        <begin position="863"/>
        <end position="884"/>
    </location>
</feature>
<feature type="transmembrane region" description="Helical" evidence="3">
    <location>
        <begin position="607"/>
        <end position="627"/>
    </location>
</feature>
<proteinExistence type="predicted"/>
<dbReference type="AlphaFoldDB" id="A0A9W7CK64"/>
<feature type="transmembrane region" description="Helical" evidence="3">
    <location>
        <begin position="1047"/>
        <end position="1065"/>
    </location>
</feature>
<dbReference type="InterPro" id="IPR051750">
    <property type="entry name" value="Trans-sulfuration_enzymes"/>
</dbReference>
<dbReference type="Pfam" id="PF01053">
    <property type="entry name" value="Cys_Met_Meta_PP"/>
    <property type="match status" value="1"/>
</dbReference>
<feature type="transmembrane region" description="Helical" evidence="3">
    <location>
        <begin position="896"/>
        <end position="918"/>
    </location>
</feature>
<feature type="transmembrane region" description="Helical" evidence="3">
    <location>
        <begin position="740"/>
        <end position="761"/>
    </location>
</feature>
<feature type="transmembrane region" description="Helical" evidence="3">
    <location>
        <begin position="972"/>
        <end position="1002"/>
    </location>
</feature>
<evidence type="ECO:0000256" key="1">
    <source>
        <dbReference type="ARBA" id="ARBA00001933"/>
    </source>
</evidence>
<dbReference type="Proteomes" id="UP001165082">
    <property type="component" value="Unassembled WGS sequence"/>
</dbReference>
<feature type="transmembrane region" description="Helical" evidence="3">
    <location>
        <begin position="930"/>
        <end position="952"/>
    </location>
</feature>
<evidence type="ECO:0000313" key="4">
    <source>
        <dbReference type="EMBL" id="GMI06119.1"/>
    </source>
</evidence>
<keyword evidence="3" id="KW-0812">Transmembrane</keyword>
<dbReference type="SUPFAM" id="SSF53383">
    <property type="entry name" value="PLP-dependent transferases"/>
    <property type="match status" value="1"/>
</dbReference>
<dbReference type="InterPro" id="IPR011701">
    <property type="entry name" value="MFS"/>
</dbReference>
<feature type="transmembrane region" description="Helical" evidence="3">
    <location>
        <begin position="566"/>
        <end position="587"/>
    </location>
</feature>
<feature type="transmembrane region" description="Helical" evidence="3">
    <location>
        <begin position="662"/>
        <end position="680"/>
    </location>
</feature>
<reference evidence="4" key="1">
    <citation type="submission" date="2022-07" db="EMBL/GenBank/DDBJ databases">
        <title>Genome analysis of Parmales, a sister group of diatoms, reveals the evolutionary specialization of diatoms from phago-mixotrophs to photoautotrophs.</title>
        <authorList>
            <person name="Ban H."/>
            <person name="Sato S."/>
            <person name="Yoshikawa S."/>
            <person name="Kazumasa Y."/>
            <person name="Nakamura Y."/>
            <person name="Ichinomiya M."/>
            <person name="Saitoh K."/>
            <person name="Sato N."/>
            <person name="Blanc-Mathieu R."/>
            <person name="Endo H."/>
            <person name="Kuwata A."/>
            <person name="Ogata H."/>
        </authorList>
    </citation>
    <scope>NUCLEOTIDE SEQUENCE</scope>
</reference>
<dbReference type="Gene3D" id="1.20.1250.20">
    <property type="entry name" value="MFS general substrate transporter like domains"/>
    <property type="match status" value="1"/>
</dbReference>
<dbReference type="InterPro" id="IPR000277">
    <property type="entry name" value="Cys/Met-Metab_PyrdxlP-dep_enz"/>
</dbReference>
<dbReference type="InterPro" id="IPR036259">
    <property type="entry name" value="MFS_trans_sf"/>
</dbReference>
<keyword evidence="3" id="KW-0472">Membrane</keyword>
<organism evidence="4 5">
    <name type="scientific">Triparma retinervis</name>
    <dbReference type="NCBI Taxonomy" id="2557542"/>
    <lineage>
        <taxon>Eukaryota</taxon>
        <taxon>Sar</taxon>
        <taxon>Stramenopiles</taxon>
        <taxon>Ochrophyta</taxon>
        <taxon>Bolidophyceae</taxon>
        <taxon>Parmales</taxon>
        <taxon>Triparmaceae</taxon>
        <taxon>Triparma</taxon>
    </lineage>
</organism>